<dbReference type="RefSeq" id="WP_151459457.1">
    <property type="nucleotide sequence ID" value="NZ_WAAO01000002.1"/>
</dbReference>
<proteinExistence type="predicted"/>
<organism evidence="1 2">
    <name type="scientific">Microbacterium algeriense</name>
    <dbReference type="NCBI Taxonomy" id="2615184"/>
    <lineage>
        <taxon>Bacteria</taxon>
        <taxon>Bacillati</taxon>
        <taxon>Actinomycetota</taxon>
        <taxon>Actinomycetes</taxon>
        <taxon>Micrococcales</taxon>
        <taxon>Microbacteriaceae</taxon>
        <taxon>Microbacterium</taxon>
    </lineage>
</organism>
<dbReference type="Proteomes" id="UP000478836">
    <property type="component" value="Unassembled WGS sequence"/>
</dbReference>
<accession>A0ABQ6V9E9</accession>
<reference evidence="2" key="1">
    <citation type="submission" date="2019-09" db="EMBL/GenBank/DDBJ databases">
        <title>Whole genome sequencing of Microbacterium maritypicum.</title>
        <authorList>
            <person name="Lenchi N."/>
        </authorList>
    </citation>
    <scope>NUCLEOTIDE SEQUENCE [LARGE SCALE GENOMIC DNA]</scope>
    <source>
        <strain evidence="2">G1</strain>
    </source>
</reference>
<gene>
    <name evidence="1" type="ORF">F6A08_10995</name>
</gene>
<dbReference type="GeneID" id="77476983"/>
<evidence type="ECO:0000313" key="2">
    <source>
        <dbReference type="Proteomes" id="UP000478836"/>
    </source>
</evidence>
<dbReference type="EMBL" id="WAAO01000002">
    <property type="protein sequence ID" value="KAB1864612.1"/>
    <property type="molecule type" value="Genomic_DNA"/>
</dbReference>
<protein>
    <submittedName>
        <fullName evidence="1">Uncharacterized protein</fullName>
    </submittedName>
</protein>
<comment type="caution">
    <text evidence="1">The sequence shown here is derived from an EMBL/GenBank/DDBJ whole genome shotgun (WGS) entry which is preliminary data.</text>
</comment>
<sequence length="149" mass="17067">MPNRRQFRDVAYGILGHFVRDTPWDPEWWPLGSIGRAYRQGVGGRYSFDMVVGSVAPTTIELLSIADQLRMDLRRHLHLRRLPPEWVTDAVLEVEATPSPSVPRNLRVMCRVTLIDDRGVEHTSATCTTLPLPARRLASWIGRSRPRRD</sequence>
<name>A0ABQ6V9E9_9MICO</name>
<keyword evidence="2" id="KW-1185">Reference proteome</keyword>
<evidence type="ECO:0000313" key="1">
    <source>
        <dbReference type="EMBL" id="KAB1864612.1"/>
    </source>
</evidence>